<reference evidence="2 3" key="1">
    <citation type="journal article" date="2016" name="Mol. Biol. Evol.">
        <title>Comparative Genomics of Early-Diverging Mushroom-Forming Fungi Provides Insights into the Origins of Lignocellulose Decay Capabilities.</title>
        <authorList>
            <person name="Nagy L.G."/>
            <person name="Riley R."/>
            <person name="Tritt A."/>
            <person name="Adam C."/>
            <person name="Daum C."/>
            <person name="Floudas D."/>
            <person name="Sun H."/>
            <person name="Yadav J.S."/>
            <person name="Pangilinan J."/>
            <person name="Larsson K.H."/>
            <person name="Matsuura K."/>
            <person name="Barry K."/>
            <person name="Labutti K."/>
            <person name="Kuo R."/>
            <person name="Ohm R.A."/>
            <person name="Bhattacharya S.S."/>
            <person name="Shirouzu T."/>
            <person name="Yoshinaga Y."/>
            <person name="Martin F.M."/>
            <person name="Grigoriev I.V."/>
            <person name="Hibbett D.S."/>
        </authorList>
    </citation>
    <scope>NUCLEOTIDE SEQUENCE [LARGE SCALE GENOMIC DNA]</scope>
    <source>
        <strain evidence="2 3">HHB12029</strain>
    </source>
</reference>
<dbReference type="Proteomes" id="UP000077266">
    <property type="component" value="Unassembled WGS sequence"/>
</dbReference>
<evidence type="ECO:0000256" key="1">
    <source>
        <dbReference type="SAM" id="MobiDB-lite"/>
    </source>
</evidence>
<feature type="region of interest" description="Disordered" evidence="1">
    <location>
        <begin position="236"/>
        <end position="257"/>
    </location>
</feature>
<gene>
    <name evidence="2" type="ORF">EXIGLDRAFT_138419</name>
</gene>
<keyword evidence="3" id="KW-1185">Reference proteome</keyword>
<dbReference type="AlphaFoldDB" id="A0A165FZS3"/>
<accession>A0A165FZS3</accession>
<evidence type="ECO:0000313" key="2">
    <source>
        <dbReference type="EMBL" id="KZV89772.1"/>
    </source>
</evidence>
<sequence>MRPQIPLCAPLASADLSHTSQREVVFPSNAAAPTTRPIRTSDVSSSTASFDCESVTTSECIPVIRTGVSSRPKFAYLSQRERHFSPVIFVSRHYAFHGLEDLTPYHHHRGHLASCPICDVTPIRGNHRYAETNLVPRSHHNRPSRPLYQIHRLYLCRSACLPWTKAAGVRFDMTVPGGHNRLSRTSRVHSPTAWESKSRYSRTLLRLSASRTRRAVWRIRLETRLARSRAKQVSRSWNVQSRAKHERRGHDSISPTSTTPRIACTCQFREDRVGAIPTLVHPFPTPAPLRLSTEVYNLTRVASAWTRCSRLGSKSHASPTSGFARRCCAACHRLANLDALSSPIFAPKPNICEIVFPEC</sequence>
<evidence type="ECO:0000313" key="3">
    <source>
        <dbReference type="Proteomes" id="UP000077266"/>
    </source>
</evidence>
<dbReference type="InParanoid" id="A0A165FZS3"/>
<name>A0A165FZS3_EXIGL</name>
<organism evidence="2 3">
    <name type="scientific">Exidia glandulosa HHB12029</name>
    <dbReference type="NCBI Taxonomy" id="1314781"/>
    <lineage>
        <taxon>Eukaryota</taxon>
        <taxon>Fungi</taxon>
        <taxon>Dikarya</taxon>
        <taxon>Basidiomycota</taxon>
        <taxon>Agaricomycotina</taxon>
        <taxon>Agaricomycetes</taxon>
        <taxon>Auriculariales</taxon>
        <taxon>Exidiaceae</taxon>
        <taxon>Exidia</taxon>
    </lineage>
</organism>
<protein>
    <submittedName>
        <fullName evidence="2">Uncharacterized protein</fullName>
    </submittedName>
</protein>
<dbReference type="EMBL" id="KV426064">
    <property type="protein sequence ID" value="KZV89772.1"/>
    <property type="molecule type" value="Genomic_DNA"/>
</dbReference>
<proteinExistence type="predicted"/>